<sequence>MKMNSCLYKVRYRQDFCGGGRSILVGINIGLAVIEDGEDGGETYLLGKTL</sequence>
<dbReference type="AlphaFoldDB" id="A0A1I0YHT8"/>
<evidence type="ECO:0000313" key="1">
    <source>
        <dbReference type="EMBL" id="SFB11928.1"/>
    </source>
</evidence>
<accession>A0A1I0YHT8</accession>
<gene>
    <name evidence="1" type="ORF">SAMN05216587_1133</name>
</gene>
<protein>
    <submittedName>
        <fullName evidence="1">Uncharacterized protein</fullName>
    </submittedName>
</protein>
<proteinExistence type="predicted"/>
<dbReference type="Proteomes" id="UP000183843">
    <property type="component" value="Unassembled WGS sequence"/>
</dbReference>
<dbReference type="EMBL" id="FOJX01000013">
    <property type="protein sequence ID" value="SFB11928.1"/>
    <property type="molecule type" value="Genomic_DNA"/>
</dbReference>
<evidence type="ECO:0000313" key="2">
    <source>
        <dbReference type="Proteomes" id="UP000183843"/>
    </source>
</evidence>
<reference evidence="1 2" key="1">
    <citation type="submission" date="2016-10" db="EMBL/GenBank/DDBJ databases">
        <authorList>
            <person name="de Groot N.N."/>
        </authorList>
    </citation>
    <scope>NUCLEOTIDE SEQUENCE [LARGE SCALE GENOMIC DNA]</scope>
    <source>
        <strain evidence="1 2">L14</strain>
    </source>
</reference>
<name>A0A1I0YHT8_SELRU</name>
<organism evidence="1 2">
    <name type="scientific">Selenomonas ruminantium</name>
    <dbReference type="NCBI Taxonomy" id="971"/>
    <lineage>
        <taxon>Bacteria</taxon>
        <taxon>Bacillati</taxon>
        <taxon>Bacillota</taxon>
        <taxon>Negativicutes</taxon>
        <taxon>Selenomonadales</taxon>
        <taxon>Selenomonadaceae</taxon>
        <taxon>Selenomonas</taxon>
    </lineage>
</organism>